<dbReference type="Proteomes" id="UP000078046">
    <property type="component" value="Unassembled WGS sequence"/>
</dbReference>
<name>A0A177BB17_9BILA</name>
<evidence type="ECO:0000313" key="3">
    <source>
        <dbReference type="EMBL" id="OAF71518.1"/>
    </source>
</evidence>
<protein>
    <submittedName>
        <fullName evidence="3">Uncharacterized protein</fullName>
    </submittedName>
</protein>
<reference evidence="3 4" key="1">
    <citation type="submission" date="2016-04" db="EMBL/GenBank/DDBJ databases">
        <title>The genome of Intoshia linei affirms orthonectids as highly simplified spiralians.</title>
        <authorList>
            <person name="Mikhailov K.V."/>
            <person name="Slusarev G.S."/>
            <person name="Nikitin M.A."/>
            <person name="Logacheva M.D."/>
            <person name="Penin A."/>
            <person name="Aleoshin V."/>
            <person name="Panchin Y.V."/>
        </authorList>
    </citation>
    <scope>NUCLEOTIDE SEQUENCE [LARGE SCALE GENOMIC DNA]</scope>
    <source>
        <strain evidence="3">Intl2013</strain>
        <tissue evidence="3">Whole animal</tissue>
    </source>
</reference>
<evidence type="ECO:0000256" key="2">
    <source>
        <dbReference type="SAM" id="Phobius"/>
    </source>
</evidence>
<keyword evidence="2" id="KW-1133">Transmembrane helix</keyword>
<keyword evidence="2" id="KW-0812">Transmembrane</keyword>
<keyword evidence="4" id="KW-1185">Reference proteome</keyword>
<proteinExistence type="predicted"/>
<keyword evidence="2" id="KW-0472">Membrane</keyword>
<organism evidence="3 4">
    <name type="scientific">Intoshia linei</name>
    <dbReference type="NCBI Taxonomy" id="1819745"/>
    <lineage>
        <taxon>Eukaryota</taxon>
        <taxon>Metazoa</taxon>
        <taxon>Spiralia</taxon>
        <taxon>Lophotrochozoa</taxon>
        <taxon>Mesozoa</taxon>
        <taxon>Orthonectida</taxon>
        <taxon>Rhopaluridae</taxon>
        <taxon>Intoshia</taxon>
    </lineage>
</organism>
<feature type="transmembrane region" description="Helical" evidence="2">
    <location>
        <begin position="20"/>
        <end position="42"/>
    </location>
</feature>
<feature type="region of interest" description="Disordered" evidence="1">
    <location>
        <begin position="192"/>
        <end position="211"/>
    </location>
</feature>
<feature type="transmembrane region" description="Helical" evidence="2">
    <location>
        <begin position="136"/>
        <end position="158"/>
    </location>
</feature>
<comment type="caution">
    <text evidence="3">The sequence shown here is derived from an EMBL/GenBank/DDBJ whole genome shotgun (WGS) entry which is preliminary data.</text>
</comment>
<dbReference type="AlphaFoldDB" id="A0A177BB17"/>
<accession>A0A177BB17</accession>
<gene>
    <name evidence="3" type="ORF">A3Q56_00723</name>
</gene>
<evidence type="ECO:0000256" key="1">
    <source>
        <dbReference type="SAM" id="MobiDB-lite"/>
    </source>
</evidence>
<dbReference type="EMBL" id="LWCA01000044">
    <property type="protein sequence ID" value="OAF71518.1"/>
    <property type="molecule type" value="Genomic_DNA"/>
</dbReference>
<evidence type="ECO:0000313" key="4">
    <source>
        <dbReference type="Proteomes" id="UP000078046"/>
    </source>
</evidence>
<sequence length="396" mass="45495">MKLNQIGLSVFSIISLWAKININMNICGIVFLSLVISLNAICSRQQMFMCYKNDNVGCTKSIYANFTHICTTSAPTDRDQYCCCKFNDSQDLCCRYMQSLGTFRCNAHDDSYSFHDIQQYTTPLNGKKTNLWWGKLNTISAISIIICPILLIFLLLYICCRYMNHTKENTLCRKKNIVKNFSEKLMKLKQSYSTPNSRQSYPKTSNGFNPTNMQYPENSSYNYNTTYLPQNSSFPKYPNITHVHIPQLRHSAIIKPLAREHVAQNPNTFFQVIQNPNSCQNFYIGSRHNTPIVPNQSNPSQLIKWLDKRPKVKILFKNNHKQNKMVHNQNCYSSIDAHNTSFPVESTNLLALQRTSPTSCTTCNSAFFIPPPDYDLTTSPRIDEEVENTQSNSKNL</sequence>